<dbReference type="PRINTS" id="PR00111">
    <property type="entry name" value="ABHYDROLASE"/>
</dbReference>
<evidence type="ECO:0000313" key="2">
    <source>
        <dbReference type="EMBL" id="MFD1737320.1"/>
    </source>
</evidence>
<organism evidence="2 3">
    <name type="scientific">Bacillus salitolerans</name>
    <dbReference type="NCBI Taxonomy" id="1437434"/>
    <lineage>
        <taxon>Bacteria</taxon>
        <taxon>Bacillati</taxon>
        <taxon>Bacillota</taxon>
        <taxon>Bacilli</taxon>
        <taxon>Bacillales</taxon>
        <taxon>Bacillaceae</taxon>
        <taxon>Bacillus</taxon>
    </lineage>
</organism>
<dbReference type="PRINTS" id="PR00412">
    <property type="entry name" value="EPOXHYDRLASE"/>
</dbReference>
<dbReference type="InterPro" id="IPR029058">
    <property type="entry name" value="AB_hydrolase_fold"/>
</dbReference>
<dbReference type="EMBL" id="JBHUEM010000020">
    <property type="protein sequence ID" value="MFD1737320.1"/>
    <property type="molecule type" value="Genomic_DNA"/>
</dbReference>
<keyword evidence="3" id="KW-1185">Reference proteome</keyword>
<dbReference type="RefSeq" id="WP_377928525.1">
    <property type="nucleotide sequence ID" value="NZ_JBHUEM010000020.1"/>
</dbReference>
<evidence type="ECO:0000259" key="1">
    <source>
        <dbReference type="Pfam" id="PF00561"/>
    </source>
</evidence>
<dbReference type="Pfam" id="PF00561">
    <property type="entry name" value="Abhydrolase_1"/>
    <property type="match status" value="1"/>
</dbReference>
<dbReference type="PANTHER" id="PTHR43798">
    <property type="entry name" value="MONOACYLGLYCEROL LIPASE"/>
    <property type="match status" value="1"/>
</dbReference>
<sequence length="282" mass="32515">MREFIKEISDHRFHGYEYGTNLRPTVVLLHGMTSDTNSFHGLIEFLKDDFHILTLDLPGHGETPPLLTEKDYHFSSLAEKIYSVVQEFTRLPFFLLGHSWGADLSLHLAALYPDKIKGMILLDGGYVFPEHTDLSLKQALIGWDEYYHSTVFESWDLVKKSYQEYTTKIWDERLDQTVSSNFIKADGKYQLRANKESLLSTIKAFYFQPCSSTFHLIHCPVLLIHATLPKKDPSRERGIEAIRKGIGHIRVVGIPNTKHNPHWDVPELIASEVMKWKSSLFI</sequence>
<feature type="domain" description="AB hydrolase-1" evidence="1">
    <location>
        <begin position="24"/>
        <end position="263"/>
    </location>
</feature>
<dbReference type="InterPro" id="IPR000073">
    <property type="entry name" value="AB_hydrolase_1"/>
</dbReference>
<comment type="caution">
    <text evidence="2">The sequence shown here is derived from an EMBL/GenBank/DDBJ whole genome shotgun (WGS) entry which is preliminary data.</text>
</comment>
<proteinExistence type="predicted"/>
<dbReference type="InterPro" id="IPR050266">
    <property type="entry name" value="AB_hydrolase_sf"/>
</dbReference>
<protein>
    <submittedName>
        <fullName evidence="2">Alpha/beta fold hydrolase</fullName>
    </submittedName>
</protein>
<dbReference type="Gene3D" id="3.40.50.1820">
    <property type="entry name" value="alpha/beta hydrolase"/>
    <property type="match status" value="1"/>
</dbReference>
<dbReference type="SUPFAM" id="SSF53474">
    <property type="entry name" value="alpha/beta-Hydrolases"/>
    <property type="match status" value="1"/>
</dbReference>
<dbReference type="InterPro" id="IPR000639">
    <property type="entry name" value="Epox_hydrolase-like"/>
</dbReference>
<dbReference type="GO" id="GO:0016787">
    <property type="term" value="F:hydrolase activity"/>
    <property type="evidence" value="ECO:0007669"/>
    <property type="project" value="UniProtKB-KW"/>
</dbReference>
<dbReference type="Proteomes" id="UP001597214">
    <property type="component" value="Unassembled WGS sequence"/>
</dbReference>
<reference evidence="3" key="1">
    <citation type="journal article" date="2019" name="Int. J. Syst. Evol. Microbiol.">
        <title>The Global Catalogue of Microorganisms (GCM) 10K type strain sequencing project: providing services to taxonomists for standard genome sequencing and annotation.</title>
        <authorList>
            <consortium name="The Broad Institute Genomics Platform"/>
            <consortium name="The Broad Institute Genome Sequencing Center for Infectious Disease"/>
            <person name="Wu L."/>
            <person name="Ma J."/>
        </authorList>
    </citation>
    <scope>NUCLEOTIDE SEQUENCE [LARGE SCALE GENOMIC DNA]</scope>
    <source>
        <strain evidence="3">CCUG 49339</strain>
    </source>
</reference>
<keyword evidence="2" id="KW-0378">Hydrolase</keyword>
<accession>A0ABW4LT49</accession>
<gene>
    <name evidence="2" type="ORF">ACFSCX_12220</name>
</gene>
<evidence type="ECO:0000313" key="3">
    <source>
        <dbReference type="Proteomes" id="UP001597214"/>
    </source>
</evidence>
<name>A0ABW4LT49_9BACI</name>